<comment type="function">
    <text evidence="6">The pyruvate dehydrogenase complex catalyzes the overall conversion of pyruvate to acetyl-CoA and CO(2).</text>
</comment>
<feature type="domain" description="Lipoyl-binding" evidence="8">
    <location>
        <begin position="79"/>
        <end position="155"/>
    </location>
</feature>
<evidence type="ECO:0000256" key="3">
    <source>
        <dbReference type="ARBA" id="ARBA00022823"/>
    </source>
</evidence>
<comment type="similarity">
    <text evidence="1 6">Belongs to the 2-oxoacid dehydrogenase family.</text>
</comment>
<keyword evidence="4" id="KW-0809">Transit peptide</keyword>
<evidence type="ECO:0000256" key="5">
    <source>
        <dbReference type="ARBA" id="ARBA00023315"/>
    </source>
</evidence>
<dbReference type="InterPro" id="IPR036625">
    <property type="entry name" value="E3-bd_dom_sf"/>
</dbReference>
<dbReference type="InterPro" id="IPR006257">
    <property type="entry name" value="LAT1"/>
</dbReference>
<feature type="region of interest" description="Disordered" evidence="7">
    <location>
        <begin position="170"/>
        <end position="232"/>
    </location>
</feature>
<keyword evidence="11" id="KW-1185">Reference proteome</keyword>
<comment type="catalytic activity">
    <reaction evidence="6">
        <text>N(6)-[(R)-dihydrolipoyl]-L-lysyl-[protein] + acetyl-CoA = N(6)-[(R)-S(8)-acetyldihydrolipoyl]-L-lysyl-[protein] + CoA</text>
        <dbReference type="Rhea" id="RHEA:17017"/>
        <dbReference type="Rhea" id="RHEA-COMP:10475"/>
        <dbReference type="Rhea" id="RHEA-COMP:10478"/>
        <dbReference type="ChEBI" id="CHEBI:57287"/>
        <dbReference type="ChEBI" id="CHEBI:57288"/>
        <dbReference type="ChEBI" id="CHEBI:83100"/>
        <dbReference type="ChEBI" id="CHEBI:83111"/>
        <dbReference type="EC" id="2.3.1.12"/>
    </reaction>
</comment>
<dbReference type="EMBL" id="JANCYU010000028">
    <property type="protein sequence ID" value="KAK4525127.1"/>
    <property type="molecule type" value="Genomic_DNA"/>
</dbReference>
<dbReference type="SUPFAM" id="SSF51230">
    <property type="entry name" value="Single hybrid motif"/>
    <property type="match status" value="1"/>
</dbReference>
<evidence type="ECO:0000256" key="4">
    <source>
        <dbReference type="ARBA" id="ARBA00022946"/>
    </source>
</evidence>
<dbReference type="SUPFAM" id="SSF47005">
    <property type="entry name" value="Peripheral subunit-binding domain of 2-oxo acid dehydrogenase complex"/>
    <property type="match status" value="1"/>
</dbReference>
<comment type="cofactor">
    <cofactor evidence="6">
        <name>(R)-lipoate</name>
        <dbReference type="ChEBI" id="CHEBI:83088"/>
    </cofactor>
    <text evidence="6">Binds 1 lipoyl cofactor covalently.</text>
</comment>
<dbReference type="Gene3D" id="3.30.559.10">
    <property type="entry name" value="Chloramphenicol acetyltransferase-like domain"/>
    <property type="match status" value="1"/>
</dbReference>
<dbReference type="Proteomes" id="UP001300502">
    <property type="component" value="Unassembled WGS sequence"/>
</dbReference>
<evidence type="ECO:0000259" key="9">
    <source>
        <dbReference type="PROSITE" id="PS51826"/>
    </source>
</evidence>
<evidence type="ECO:0000256" key="2">
    <source>
        <dbReference type="ARBA" id="ARBA00022679"/>
    </source>
</evidence>
<dbReference type="PROSITE" id="PS51826">
    <property type="entry name" value="PSBD"/>
    <property type="match status" value="1"/>
</dbReference>
<evidence type="ECO:0000256" key="6">
    <source>
        <dbReference type="RuleBase" id="RU361137"/>
    </source>
</evidence>
<reference evidence="10 11" key="1">
    <citation type="submission" date="2022-07" db="EMBL/GenBank/DDBJ databases">
        <title>Genome-wide signatures of adaptation to extreme environments.</title>
        <authorList>
            <person name="Cho C.H."/>
            <person name="Yoon H.S."/>
        </authorList>
    </citation>
    <scope>NUCLEOTIDE SEQUENCE [LARGE SCALE GENOMIC DNA]</scope>
    <source>
        <strain evidence="10 11">108.79 E11</strain>
    </source>
</reference>
<dbReference type="PROSITE" id="PS50968">
    <property type="entry name" value="BIOTINYL_LIPOYL"/>
    <property type="match status" value="1"/>
</dbReference>
<dbReference type="InterPro" id="IPR045257">
    <property type="entry name" value="E2/Pdx1"/>
</dbReference>
<dbReference type="PANTHER" id="PTHR23151:SF90">
    <property type="entry name" value="DIHYDROLIPOYLLYSINE-RESIDUE ACETYLTRANSFERASE COMPONENT OF PYRUVATE DEHYDROGENASE COMPLEX, MITOCHONDRIAL-RELATED"/>
    <property type="match status" value="1"/>
</dbReference>
<dbReference type="AlphaFoldDB" id="A0AAV9ICN8"/>
<dbReference type="InterPro" id="IPR004167">
    <property type="entry name" value="PSBD"/>
</dbReference>
<feature type="compositionally biased region" description="Low complexity" evidence="7">
    <location>
        <begin position="180"/>
        <end position="194"/>
    </location>
</feature>
<dbReference type="GO" id="GO:0045254">
    <property type="term" value="C:pyruvate dehydrogenase complex"/>
    <property type="evidence" value="ECO:0007669"/>
    <property type="project" value="UniProtKB-UniRule"/>
</dbReference>
<dbReference type="NCBIfam" id="TIGR01349">
    <property type="entry name" value="PDHac_trf_mito"/>
    <property type="match status" value="1"/>
</dbReference>
<proteinExistence type="inferred from homology"/>
<dbReference type="Gene3D" id="2.40.50.100">
    <property type="match status" value="1"/>
</dbReference>
<keyword evidence="5 6" id="KW-0012">Acyltransferase</keyword>
<dbReference type="InterPro" id="IPR000089">
    <property type="entry name" value="Biotin_lipoyl"/>
</dbReference>
<dbReference type="PROSITE" id="PS00189">
    <property type="entry name" value="LIPOYL"/>
    <property type="match status" value="1"/>
</dbReference>
<dbReference type="FunFam" id="2.40.50.100:FF:000010">
    <property type="entry name" value="Acetyltransferase component of pyruvate dehydrogenase complex"/>
    <property type="match status" value="1"/>
</dbReference>
<sequence>MWTLWALLQRSDHRGVKTAQHILSLFKNSQKPFSSRNISTVACQPLFGSPSSVLVSSRRAVSAGSNLFSVRWFADLPSYSILKMPSLSPTMKQGNIIDWKKKEGDKLSPGDVIADIETDKATMEFECQDEGYLAKILLKEGTQDVPIGKPVAIIVEDEEDVSAFKDVDPSQFLSEGASGSAAQQPTQQQTASQQQEKEEKKPQEAVSAARPPSSQTAAPQTKAQSQERDRTFASPYAKKLAYEKSIDISKVSASGPSGRVLASDVLSSSSEAQVTSEAVSSSAAYTDIKLSNMRKTIAERLLESKQTIPHYYLTATCRIDKLLQIREQMNSKAKNGEYKISINDFIIKACAVALQKVPEVNSQWLGNAIRRFYTVDISVAVETDSGLITPIVKDADRKGLRDISEEMKQLASKARENRLVPTEYIGGTFTVSNLGMFGVDQFSAIINPPQAAILAVGTSKKTVLPGHNGEVVVGNTLTVTMSCDHRVVDGAVGARWLKTFKDIIEKPINMLL</sequence>
<dbReference type="Pfam" id="PF02817">
    <property type="entry name" value="E3_binding"/>
    <property type="match status" value="1"/>
</dbReference>
<keyword evidence="3 6" id="KW-0450">Lipoyl</keyword>
<evidence type="ECO:0000256" key="1">
    <source>
        <dbReference type="ARBA" id="ARBA00007317"/>
    </source>
</evidence>
<keyword evidence="2 6" id="KW-0808">Transferase</keyword>
<dbReference type="PANTHER" id="PTHR23151">
    <property type="entry name" value="DIHYDROLIPOAMIDE ACETYL/SUCCINYL-TRANSFERASE-RELATED"/>
    <property type="match status" value="1"/>
</dbReference>
<dbReference type="InterPro" id="IPR001078">
    <property type="entry name" value="2-oxoacid_DH_actylTfrase"/>
</dbReference>
<dbReference type="InterPro" id="IPR023213">
    <property type="entry name" value="CAT-like_dom_sf"/>
</dbReference>
<feature type="domain" description="Peripheral subunit-binding (PSBD)" evidence="9">
    <location>
        <begin position="232"/>
        <end position="269"/>
    </location>
</feature>
<dbReference type="GO" id="GO:0004742">
    <property type="term" value="F:dihydrolipoyllysine-residue acetyltransferase activity"/>
    <property type="evidence" value="ECO:0007669"/>
    <property type="project" value="UniProtKB-UniRule"/>
</dbReference>
<evidence type="ECO:0000259" key="8">
    <source>
        <dbReference type="PROSITE" id="PS50968"/>
    </source>
</evidence>
<evidence type="ECO:0000313" key="11">
    <source>
        <dbReference type="Proteomes" id="UP001300502"/>
    </source>
</evidence>
<dbReference type="InterPro" id="IPR011053">
    <property type="entry name" value="Single_hybrid_motif"/>
</dbReference>
<name>A0AAV9ICN8_9RHOD</name>
<dbReference type="GO" id="GO:0006086">
    <property type="term" value="P:pyruvate decarboxylation to acetyl-CoA"/>
    <property type="evidence" value="ECO:0007669"/>
    <property type="project" value="InterPro"/>
</dbReference>
<feature type="compositionally biased region" description="Polar residues" evidence="7">
    <location>
        <begin position="212"/>
        <end position="224"/>
    </location>
</feature>
<dbReference type="FunFam" id="3.30.559.10:FF:000003">
    <property type="entry name" value="Acetyltransferase component of pyruvate dehydrogenase complex"/>
    <property type="match status" value="1"/>
</dbReference>
<organism evidence="10 11">
    <name type="scientific">Galdieria yellowstonensis</name>
    <dbReference type="NCBI Taxonomy" id="3028027"/>
    <lineage>
        <taxon>Eukaryota</taxon>
        <taxon>Rhodophyta</taxon>
        <taxon>Bangiophyceae</taxon>
        <taxon>Galdieriales</taxon>
        <taxon>Galdieriaceae</taxon>
        <taxon>Galdieria</taxon>
    </lineage>
</organism>
<dbReference type="EC" id="2.3.1.12" evidence="6"/>
<evidence type="ECO:0000313" key="10">
    <source>
        <dbReference type="EMBL" id="KAK4525127.1"/>
    </source>
</evidence>
<dbReference type="GO" id="GO:0005739">
    <property type="term" value="C:mitochondrion"/>
    <property type="evidence" value="ECO:0007669"/>
    <property type="project" value="UniProtKB-SubCell"/>
</dbReference>
<evidence type="ECO:0000256" key="7">
    <source>
        <dbReference type="SAM" id="MobiDB-lite"/>
    </source>
</evidence>
<accession>A0AAV9ICN8</accession>
<dbReference type="Pfam" id="PF00364">
    <property type="entry name" value="Biotin_lipoyl"/>
    <property type="match status" value="1"/>
</dbReference>
<dbReference type="CDD" id="cd06849">
    <property type="entry name" value="lipoyl_domain"/>
    <property type="match status" value="1"/>
</dbReference>
<comment type="subcellular location">
    <subcellularLocation>
        <location evidence="6">Mitochondrion</location>
    </subcellularLocation>
</comment>
<dbReference type="SUPFAM" id="SSF52777">
    <property type="entry name" value="CoA-dependent acyltransferases"/>
    <property type="match status" value="1"/>
</dbReference>
<dbReference type="Gene3D" id="4.10.320.10">
    <property type="entry name" value="E3-binding domain"/>
    <property type="match status" value="1"/>
</dbReference>
<comment type="caution">
    <text evidence="10">The sequence shown here is derived from an EMBL/GenBank/DDBJ whole genome shotgun (WGS) entry which is preliminary data.</text>
</comment>
<protein>
    <recommendedName>
        <fullName evidence="6">Acetyltransferase component of pyruvate dehydrogenase complex</fullName>
        <ecNumber evidence="6">2.3.1.12</ecNumber>
    </recommendedName>
</protein>
<gene>
    <name evidence="10" type="ORF">GAYE_SCF08G3032</name>
</gene>
<dbReference type="Pfam" id="PF00198">
    <property type="entry name" value="2-oxoacid_dh"/>
    <property type="match status" value="1"/>
</dbReference>
<dbReference type="InterPro" id="IPR003016">
    <property type="entry name" value="2-oxoA_DH_lipoyl-BS"/>
</dbReference>